<keyword evidence="8" id="KW-1185">Reference proteome</keyword>
<accession>A0ABT8L7I4</accession>
<dbReference type="NCBIfam" id="TIGR02937">
    <property type="entry name" value="sigma70-ECF"/>
    <property type="match status" value="1"/>
</dbReference>
<dbReference type="RefSeq" id="WP_346759055.1">
    <property type="nucleotide sequence ID" value="NZ_JAUJEB010000003.1"/>
</dbReference>
<dbReference type="InterPro" id="IPR039425">
    <property type="entry name" value="RNA_pol_sigma-70-like"/>
</dbReference>
<dbReference type="EMBL" id="JAUJEB010000003">
    <property type="protein sequence ID" value="MDN5213718.1"/>
    <property type="molecule type" value="Genomic_DNA"/>
</dbReference>
<feature type="domain" description="RNA polymerase sigma-70 region 2" evidence="5">
    <location>
        <begin position="27"/>
        <end position="93"/>
    </location>
</feature>
<evidence type="ECO:0000313" key="8">
    <source>
        <dbReference type="Proteomes" id="UP001172083"/>
    </source>
</evidence>
<keyword evidence="2" id="KW-0805">Transcription regulation</keyword>
<evidence type="ECO:0000256" key="4">
    <source>
        <dbReference type="ARBA" id="ARBA00023163"/>
    </source>
</evidence>
<dbReference type="PANTHER" id="PTHR43133">
    <property type="entry name" value="RNA POLYMERASE ECF-TYPE SIGMA FACTO"/>
    <property type="match status" value="1"/>
</dbReference>
<evidence type="ECO:0000256" key="1">
    <source>
        <dbReference type="ARBA" id="ARBA00010641"/>
    </source>
</evidence>
<dbReference type="PANTHER" id="PTHR43133:SF46">
    <property type="entry name" value="RNA POLYMERASE SIGMA-70 FACTOR ECF SUBFAMILY"/>
    <property type="match status" value="1"/>
</dbReference>
<dbReference type="SUPFAM" id="SSF88659">
    <property type="entry name" value="Sigma3 and sigma4 domains of RNA polymerase sigma factors"/>
    <property type="match status" value="1"/>
</dbReference>
<dbReference type="Pfam" id="PF04542">
    <property type="entry name" value="Sigma70_r2"/>
    <property type="match status" value="1"/>
</dbReference>
<dbReference type="InterPro" id="IPR036388">
    <property type="entry name" value="WH-like_DNA-bd_sf"/>
</dbReference>
<proteinExistence type="inferred from homology"/>
<dbReference type="SUPFAM" id="SSF88946">
    <property type="entry name" value="Sigma2 domain of RNA polymerase sigma factors"/>
    <property type="match status" value="1"/>
</dbReference>
<feature type="domain" description="RNA polymerase sigma factor 70 region 4 type 2" evidence="6">
    <location>
        <begin position="123"/>
        <end position="174"/>
    </location>
</feature>
<dbReference type="InterPro" id="IPR014327">
    <property type="entry name" value="RNA_pol_sigma70_bacteroid"/>
</dbReference>
<evidence type="ECO:0000256" key="2">
    <source>
        <dbReference type="ARBA" id="ARBA00023015"/>
    </source>
</evidence>
<reference evidence="7" key="1">
    <citation type="submission" date="2023-06" db="EMBL/GenBank/DDBJ databases">
        <title>Genomic of Agaribacillus aureum.</title>
        <authorList>
            <person name="Wang G."/>
        </authorList>
    </citation>
    <scope>NUCLEOTIDE SEQUENCE</scope>
    <source>
        <strain evidence="7">BMA12</strain>
    </source>
</reference>
<sequence length="195" mass="22914">MNVKSSESDVVYVEQLKKDNIEAFEGLFRIYGKRLYHFALGYLKSESEAEELVQEVFTRVWEKRAGLKSELSFKSYIFTIAFNIIRKSFIKKERFKTYLESSYVKADFDIDTTNQVDYHSLLDYLKQLVDKLPARRKEVFMKSRLDGLTVKEIAADMGISPKTVENQLTEAIKFIRLNWRTENLSTILFFILFIG</sequence>
<protein>
    <submittedName>
        <fullName evidence="7">RNA polymerase sigma-70 factor</fullName>
    </submittedName>
</protein>
<gene>
    <name evidence="7" type="ORF">QQ020_16720</name>
</gene>
<comment type="similarity">
    <text evidence="1">Belongs to the sigma-70 factor family. ECF subfamily.</text>
</comment>
<dbReference type="InterPro" id="IPR013324">
    <property type="entry name" value="RNA_pol_sigma_r3/r4-like"/>
</dbReference>
<dbReference type="InterPro" id="IPR013325">
    <property type="entry name" value="RNA_pol_sigma_r2"/>
</dbReference>
<keyword evidence="4" id="KW-0804">Transcription</keyword>
<comment type="caution">
    <text evidence="7">The sequence shown here is derived from an EMBL/GenBank/DDBJ whole genome shotgun (WGS) entry which is preliminary data.</text>
</comment>
<name>A0ABT8L7I4_9BACT</name>
<evidence type="ECO:0000259" key="6">
    <source>
        <dbReference type="Pfam" id="PF08281"/>
    </source>
</evidence>
<organism evidence="7 8">
    <name type="scientific">Agaribacillus aureus</name>
    <dbReference type="NCBI Taxonomy" id="3051825"/>
    <lineage>
        <taxon>Bacteria</taxon>
        <taxon>Pseudomonadati</taxon>
        <taxon>Bacteroidota</taxon>
        <taxon>Cytophagia</taxon>
        <taxon>Cytophagales</taxon>
        <taxon>Splendidivirgaceae</taxon>
        <taxon>Agaribacillus</taxon>
    </lineage>
</organism>
<dbReference type="NCBIfam" id="TIGR02985">
    <property type="entry name" value="Sig70_bacteroi1"/>
    <property type="match status" value="1"/>
</dbReference>
<dbReference type="InterPro" id="IPR013249">
    <property type="entry name" value="RNA_pol_sigma70_r4_t2"/>
</dbReference>
<evidence type="ECO:0000256" key="3">
    <source>
        <dbReference type="ARBA" id="ARBA00023082"/>
    </source>
</evidence>
<evidence type="ECO:0000313" key="7">
    <source>
        <dbReference type="EMBL" id="MDN5213718.1"/>
    </source>
</evidence>
<keyword evidence="3" id="KW-0731">Sigma factor</keyword>
<dbReference type="Gene3D" id="1.10.10.10">
    <property type="entry name" value="Winged helix-like DNA-binding domain superfamily/Winged helix DNA-binding domain"/>
    <property type="match status" value="1"/>
</dbReference>
<dbReference type="InterPro" id="IPR007627">
    <property type="entry name" value="RNA_pol_sigma70_r2"/>
</dbReference>
<dbReference type="Proteomes" id="UP001172083">
    <property type="component" value="Unassembled WGS sequence"/>
</dbReference>
<dbReference type="Pfam" id="PF08281">
    <property type="entry name" value="Sigma70_r4_2"/>
    <property type="match status" value="1"/>
</dbReference>
<dbReference type="Gene3D" id="1.10.1740.10">
    <property type="match status" value="1"/>
</dbReference>
<dbReference type="InterPro" id="IPR014284">
    <property type="entry name" value="RNA_pol_sigma-70_dom"/>
</dbReference>
<evidence type="ECO:0000259" key="5">
    <source>
        <dbReference type="Pfam" id="PF04542"/>
    </source>
</evidence>